<keyword evidence="2" id="KW-1185">Reference proteome</keyword>
<sequence length="80" mass="8505">DRQTQVYQSVGTLVDDSQYHYKTARLLDQEALVSQEAWGRSIEAADRAACADVDIDAVTIGIGDHFTGTGDSTTGTAGTL</sequence>
<feature type="non-terminal residue" evidence="1">
    <location>
        <position position="1"/>
    </location>
</feature>
<dbReference type="EMBL" id="BQNB010015897">
    <property type="protein sequence ID" value="GJT45393.1"/>
    <property type="molecule type" value="Genomic_DNA"/>
</dbReference>
<accession>A0ABQ5E3B8</accession>
<organism evidence="1 2">
    <name type="scientific">Tanacetum coccineum</name>
    <dbReference type="NCBI Taxonomy" id="301880"/>
    <lineage>
        <taxon>Eukaryota</taxon>
        <taxon>Viridiplantae</taxon>
        <taxon>Streptophyta</taxon>
        <taxon>Embryophyta</taxon>
        <taxon>Tracheophyta</taxon>
        <taxon>Spermatophyta</taxon>
        <taxon>Magnoliopsida</taxon>
        <taxon>eudicotyledons</taxon>
        <taxon>Gunneridae</taxon>
        <taxon>Pentapetalae</taxon>
        <taxon>asterids</taxon>
        <taxon>campanulids</taxon>
        <taxon>Asterales</taxon>
        <taxon>Asteraceae</taxon>
        <taxon>Asteroideae</taxon>
        <taxon>Anthemideae</taxon>
        <taxon>Anthemidinae</taxon>
        <taxon>Tanacetum</taxon>
    </lineage>
</organism>
<name>A0ABQ5E3B8_9ASTR</name>
<reference evidence="1" key="2">
    <citation type="submission" date="2022-01" db="EMBL/GenBank/DDBJ databases">
        <authorList>
            <person name="Yamashiro T."/>
            <person name="Shiraishi A."/>
            <person name="Satake H."/>
            <person name="Nakayama K."/>
        </authorList>
    </citation>
    <scope>NUCLEOTIDE SEQUENCE</scope>
</reference>
<proteinExistence type="predicted"/>
<protein>
    <submittedName>
        <fullName evidence="1">Uncharacterized protein</fullName>
    </submittedName>
</protein>
<reference evidence="1" key="1">
    <citation type="journal article" date="2022" name="Int. J. Mol. Sci.">
        <title>Draft Genome of Tanacetum Coccineum: Genomic Comparison of Closely Related Tanacetum-Family Plants.</title>
        <authorList>
            <person name="Yamashiro T."/>
            <person name="Shiraishi A."/>
            <person name="Nakayama K."/>
            <person name="Satake H."/>
        </authorList>
    </citation>
    <scope>NUCLEOTIDE SEQUENCE</scope>
</reference>
<gene>
    <name evidence="1" type="ORF">Tco_0954108</name>
</gene>
<dbReference type="Proteomes" id="UP001151760">
    <property type="component" value="Unassembled WGS sequence"/>
</dbReference>
<evidence type="ECO:0000313" key="1">
    <source>
        <dbReference type="EMBL" id="GJT45393.1"/>
    </source>
</evidence>
<comment type="caution">
    <text evidence="1">The sequence shown here is derived from an EMBL/GenBank/DDBJ whole genome shotgun (WGS) entry which is preliminary data.</text>
</comment>
<evidence type="ECO:0000313" key="2">
    <source>
        <dbReference type="Proteomes" id="UP001151760"/>
    </source>
</evidence>